<keyword evidence="8" id="KW-1185">Reference proteome</keyword>
<feature type="domain" description="Cytochrome c" evidence="6">
    <location>
        <begin position="176"/>
        <end position="266"/>
    </location>
</feature>
<evidence type="ECO:0000256" key="1">
    <source>
        <dbReference type="ARBA" id="ARBA00022617"/>
    </source>
</evidence>
<evidence type="ECO:0000259" key="6">
    <source>
        <dbReference type="PROSITE" id="PS51007"/>
    </source>
</evidence>
<dbReference type="InterPro" id="IPR036909">
    <property type="entry name" value="Cyt_c-like_dom_sf"/>
</dbReference>
<evidence type="ECO:0000313" key="8">
    <source>
        <dbReference type="Proteomes" id="UP001198701"/>
    </source>
</evidence>
<gene>
    <name evidence="7" type="ORF">LMJ30_08490</name>
</gene>
<feature type="transmembrane region" description="Helical" evidence="5">
    <location>
        <begin position="25"/>
        <end position="45"/>
    </location>
</feature>
<accession>A0ABS8ISY0</accession>
<evidence type="ECO:0000256" key="4">
    <source>
        <dbReference type="PROSITE-ProRule" id="PRU00433"/>
    </source>
</evidence>
<evidence type="ECO:0000256" key="5">
    <source>
        <dbReference type="SAM" id="Phobius"/>
    </source>
</evidence>
<evidence type="ECO:0000313" key="7">
    <source>
        <dbReference type="EMBL" id="MCC6070991.1"/>
    </source>
</evidence>
<dbReference type="InterPro" id="IPR009056">
    <property type="entry name" value="Cyt_c-like_dom"/>
</dbReference>
<protein>
    <submittedName>
        <fullName evidence="7">C-type cytochrome</fullName>
    </submittedName>
</protein>
<dbReference type="PROSITE" id="PS51007">
    <property type="entry name" value="CYTC"/>
    <property type="match status" value="2"/>
</dbReference>
<keyword evidence="5" id="KW-0812">Transmembrane</keyword>
<keyword evidence="5" id="KW-0472">Membrane</keyword>
<proteinExistence type="predicted"/>
<keyword evidence="2 4" id="KW-0479">Metal-binding</keyword>
<keyword evidence="5" id="KW-1133">Transmembrane helix</keyword>
<evidence type="ECO:0000256" key="3">
    <source>
        <dbReference type="ARBA" id="ARBA00023004"/>
    </source>
</evidence>
<dbReference type="Proteomes" id="UP001198701">
    <property type="component" value="Unassembled WGS sequence"/>
</dbReference>
<feature type="domain" description="Cytochrome c" evidence="6">
    <location>
        <begin position="88"/>
        <end position="165"/>
    </location>
</feature>
<sequence>MMDKHNKRPPEVDEAFDPWEQVRPIPLLLVAVVFALSFWGLLTYISEYQAGLRAVSDGKAQLRDARAAGAAASPVASGLGNAAPAILQIAAVGKGAAWSCASCHGEAGQGQLSTPRLAGLQQGYLAKQLRDFASGARHHESMATVARALSAPDIDALAAYYAQIGLARASKPTLGGDLERGRRLAEQGDWKTDVPACFSCHGMSGEGVAPGFPALAGQHPDYIFAQLAAWKAGERGNSPQALMDDIARRMADHDMRAVADYLGSLPMTKAKQNKGS</sequence>
<dbReference type="SUPFAM" id="SSF46626">
    <property type="entry name" value="Cytochrome c"/>
    <property type="match status" value="2"/>
</dbReference>
<dbReference type="Pfam" id="PF00034">
    <property type="entry name" value="Cytochrom_C"/>
    <property type="match status" value="2"/>
</dbReference>
<keyword evidence="3 4" id="KW-0408">Iron</keyword>
<dbReference type="EMBL" id="JAJHPV010000012">
    <property type="protein sequence ID" value="MCC6070991.1"/>
    <property type="molecule type" value="Genomic_DNA"/>
</dbReference>
<comment type="caution">
    <text evidence="7">The sequence shown here is derived from an EMBL/GenBank/DDBJ whole genome shotgun (WGS) entry which is preliminary data.</text>
</comment>
<dbReference type="RefSeq" id="WP_229431910.1">
    <property type="nucleotide sequence ID" value="NZ_JAJHPV010000012.1"/>
</dbReference>
<dbReference type="Gene3D" id="1.10.760.10">
    <property type="entry name" value="Cytochrome c-like domain"/>
    <property type="match status" value="2"/>
</dbReference>
<evidence type="ECO:0000256" key="2">
    <source>
        <dbReference type="ARBA" id="ARBA00022723"/>
    </source>
</evidence>
<name>A0ABS8ISY0_9BURK</name>
<organism evidence="7 8">
    <name type="scientific">Massilia agrisoli</name>
    <dbReference type="NCBI Taxonomy" id="2892444"/>
    <lineage>
        <taxon>Bacteria</taxon>
        <taxon>Pseudomonadati</taxon>
        <taxon>Pseudomonadota</taxon>
        <taxon>Betaproteobacteria</taxon>
        <taxon>Burkholderiales</taxon>
        <taxon>Oxalobacteraceae</taxon>
        <taxon>Telluria group</taxon>
        <taxon>Massilia</taxon>
    </lineage>
</organism>
<dbReference type="PANTHER" id="PTHR33751">
    <property type="entry name" value="CBB3-TYPE CYTOCHROME C OXIDASE SUBUNIT FIXP"/>
    <property type="match status" value="1"/>
</dbReference>
<dbReference type="InterPro" id="IPR050597">
    <property type="entry name" value="Cytochrome_c_Oxidase_Subunit"/>
</dbReference>
<keyword evidence="1 4" id="KW-0349">Heme</keyword>
<reference evidence="7 8" key="1">
    <citation type="submission" date="2021-11" db="EMBL/GenBank/DDBJ databases">
        <authorList>
            <person name="Huq M.A."/>
        </authorList>
    </citation>
    <scope>NUCLEOTIDE SEQUENCE [LARGE SCALE GENOMIC DNA]</scope>
    <source>
        <strain evidence="7 8">MAHUQ-52</strain>
    </source>
</reference>
<dbReference type="PANTHER" id="PTHR33751:SF11">
    <property type="entry name" value="BLL4483 PROTEIN"/>
    <property type="match status" value="1"/>
</dbReference>